<reference evidence="4 5" key="1">
    <citation type="submission" date="2020-04" db="EMBL/GenBank/DDBJ databases">
        <title>MicrobeNet Type strains.</title>
        <authorList>
            <person name="Nicholson A.C."/>
        </authorList>
    </citation>
    <scope>NUCLEOTIDE SEQUENCE [LARGE SCALE GENOMIC DNA]</scope>
    <source>
        <strain evidence="4 5">CCUG 61472</strain>
    </source>
</reference>
<evidence type="ECO:0000256" key="1">
    <source>
        <dbReference type="ARBA" id="ARBA00008814"/>
    </source>
</evidence>
<proteinExistence type="inferred from homology"/>
<dbReference type="PANTHER" id="PTHR30535:SF36">
    <property type="entry name" value="HIGH-AFFINITY HEME UPTAKE SYSTEM PROTEIN ISDE"/>
    <property type="match status" value="1"/>
</dbReference>
<dbReference type="Proteomes" id="UP000549765">
    <property type="component" value="Unassembled WGS sequence"/>
</dbReference>
<name>A0A7X6N297_9LACO</name>
<evidence type="ECO:0000256" key="2">
    <source>
        <dbReference type="SAM" id="Phobius"/>
    </source>
</evidence>
<gene>
    <name evidence="4" type="ORF">HF964_04025</name>
</gene>
<comment type="similarity">
    <text evidence="1">Belongs to the bacterial solute-binding protein 8 family.</text>
</comment>
<dbReference type="PROSITE" id="PS50983">
    <property type="entry name" value="FE_B12_PBP"/>
    <property type="match status" value="1"/>
</dbReference>
<evidence type="ECO:0000259" key="3">
    <source>
        <dbReference type="PROSITE" id="PS50983"/>
    </source>
</evidence>
<dbReference type="Pfam" id="PF01497">
    <property type="entry name" value="Peripla_BP_2"/>
    <property type="match status" value="1"/>
</dbReference>
<dbReference type="InterPro" id="IPR002491">
    <property type="entry name" value="ABC_transptr_periplasmic_BD"/>
</dbReference>
<dbReference type="AlphaFoldDB" id="A0A7X6N297"/>
<sequence>MHNKKIIFSSFVLLILLVGGVLWHFKQANTTTTTTAHTPVVTTVAQLEIFNRLGIKLAGVPTTTETLPAKVQKLPKVGNHTSINFEQISKIKSSVVYVDQAVADDYSAKLKQQKIPMQVLNFNNYEQMQQSISQIGSTYHKERAARRLLKQITLPKAQPASGVKVLILMGMPGGAFLVANQHSYVGDLVTRAGGTVVASDPNSPYAPVNPQTIAEMDPDVVIRFAHAMPASVQANFEETFKHAPYKNLAATREGHVYDALASEFGLTANMHVNEAYHQIQTWMEAAK</sequence>
<dbReference type="GO" id="GO:0071281">
    <property type="term" value="P:cellular response to iron ion"/>
    <property type="evidence" value="ECO:0007669"/>
    <property type="project" value="TreeGrafter"/>
</dbReference>
<dbReference type="RefSeq" id="WP_168721779.1">
    <property type="nucleotide sequence ID" value="NZ_JAAXPN010000003.1"/>
</dbReference>
<keyword evidence="2" id="KW-0472">Membrane</keyword>
<dbReference type="SUPFAM" id="SSF53807">
    <property type="entry name" value="Helical backbone' metal receptor"/>
    <property type="match status" value="1"/>
</dbReference>
<comment type="caution">
    <text evidence="4">The sequence shown here is derived from an EMBL/GenBank/DDBJ whole genome shotgun (WGS) entry which is preliminary data.</text>
</comment>
<evidence type="ECO:0000313" key="4">
    <source>
        <dbReference type="EMBL" id="NKZ23977.1"/>
    </source>
</evidence>
<feature type="domain" description="Fe/B12 periplasmic-binding" evidence="3">
    <location>
        <begin position="38"/>
        <end position="287"/>
    </location>
</feature>
<accession>A0A7X6N297</accession>
<organism evidence="4 5">
    <name type="scientific">Periweissella fabalis</name>
    <dbReference type="NCBI Taxonomy" id="1070421"/>
    <lineage>
        <taxon>Bacteria</taxon>
        <taxon>Bacillati</taxon>
        <taxon>Bacillota</taxon>
        <taxon>Bacilli</taxon>
        <taxon>Lactobacillales</taxon>
        <taxon>Lactobacillaceae</taxon>
        <taxon>Periweissella</taxon>
    </lineage>
</organism>
<evidence type="ECO:0000313" key="5">
    <source>
        <dbReference type="Proteomes" id="UP000549765"/>
    </source>
</evidence>
<feature type="transmembrane region" description="Helical" evidence="2">
    <location>
        <begin position="7"/>
        <end position="25"/>
    </location>
</feature>
<protein>
    <submittedName>
        <fullName evidence="4">ABC transporter substrate-binding protein</fullName>
    </submittedName>
</protein>
<dbReference type="PANTHER" id="PTHR30535">
    <property type="entry name" value="VITAMIN B12-BINDING PROTEIN"/>
    <property type="match status" value="1"/>
</dbReference>
<dbReference type="EMBL" id="JAAXPN010000003">
    <property type="protein sequence ID" value="NKZ23977.1"/>
    <property type="molecule type" value="Genomic_DNA"/>
</dbReference>
<dbReference type="Gene3D" id="3.40.50.1980">
    <property type="entry name" value="Nitrogenase molybdenum iron protein domain"/>
    <property type="match status" value="2"/>
</dbReference>
<dbReference type="InterPro" id="IPR050902">
    <property type="entry name" value="ABC_Transporter_SBP"/>
</dbReference>
<keyword evidence="5" id="KW-1185">Reference proteome</keyword>
<keyword evidence="2" id="KW-1133">Transmembrane helix</keyword>
<keyword evidence="2" id="KW-0812">Transmembrane</keyword>